<accession>A0A2B7ZKX1</accession>
<dbReference type="EMBL" id="PDND01000058">
    <property type="protein sequence ID" value="PGH33642.1"/>
    <property type="molecule type" value="Genomic_DNA"/>
</dbReference>
<name>A0A2B7ZKX1_9EURO</name>
<proteinExistence type="predicted"/>
<evidence type="ECO:0000313" key="2">
    <source>
        <dbReference type="Proteomes" id="UP000226031"/>
    </source>
</evidence>
<organism evidence="1 2">
    <name type="scientific">[Emmonsia] crescens</name>
    <dbReference type="NCBI Taxonomy" id="73230"/>
    <lineage>
        <taxon>Eukaryota</taxon>
        <taxon>Fungi</taxon>
        <taxon>Dikarya</taxon>
        <taxon>Ascomycota</taxon>
        <taxon>Pezizomycotina</taxon>
        <taxon>Eurotiomycetes</taxon>
        <taxon>Eurotiomycetidae</taxon>
        <taxon>Onygenales</taxon>
        <taxon>Ajellomycetaceae</taxon>
        <taxon>Emergomyces</taxon>
    </lineage>
</organism>
<dbReference type="AlphaFoldDB" id="A0A2B7ZKX1"/>
<gene>
    <name evidence="1" type="ORF">GX50_03552</name>
</gene>
<dbReference type="Proteomes" id="UP000226031">
    <property type="component" value="Unassembled WGS sequence"/>
</dbReference>
<keyword evidence="2" id="KW-1185">Reference proteome</keyword>
<comment type="caution">
    <text evidence="1">The sequence shown here is derived from an EMBL/GenBank/DDBJ whole genome shotgun (WGS) entry which is preliminary data.</text>
</comment>
<sequence>MEVLEKVEDFGDDLTDTTLIPVEDYCPIFPSNFAPSTGVIIAGKQLRVPTRVATPPRSVNGCLKRPKSANSFENIHIQTSPSTTAARYVDGRVTGLCFTKYSTTRHLWQAWNPNLLRKGSVHVQSNGLLFSSWENPHHSSWLDGVKKGIRHLH</sequence>
<protein>
    <submittedName>
        <fullName evidence="1">Uncharacterized protein</fullName>
    </submittedName>
</protein>
<reference evidence="1 2" key="1">
    <citation type="submission" date="2017-10" db="EMBL/GenBank/DDBJ databases">
        <title>Comparative genomics in systemic dimorphic fungi from Ajellomycetaceae.</title>
        <authorList>
            <person name="Munoz J.F."/>
            <person name="Mcewen J.G."/>
            <person name="Clay O.K."/>
            <person name="Cuomo C.A."/>
        </authorList>
    </citation>
    <scope>NUCLEOTIDE SEQUENCE [LARGE SCALE GENOMIC DNA]</scope>
    <source>
        <strain evidence="1 2">UAMH4076</strain>
    </source>
</reference>
<evidence type="ECO:0000313" key="1">
    <source>
        <dbReference type="EMBL" id="PGH33642.1"/>
    </source>
</evidence>